<dbReference type="GO" id="GO:0005811">
    <property type="term" value="C:lipid droplet"/>
    <property type="evidence" value="ECO:0007669"/>
    <property type="project" value="InterPro"/>
</dbReference>
<proteinExistence type="predicted"/>
<dbReference type="HOGENOM" id="CLU_2801709_0_0_1"/>
<accession>F6HCQ0</accession>
<protein>
    <submittedName>
        <fullName evidence="1">Uncharacterized protein</fullName>
    </submittedName>
</protein>
<dbReference type="InterPro" id="IPR018333">
    <property type="entry name" value="Squalene_cyclase"/>
</dbReference>
<dbReference type="PANTHER" id="PTHR11764">
    <property type="entry name" value="TERPENE CYCLASE/MUTASE FAMILY MEMBER"/>
    <property type="match status" value="1"/>
</dbReference>
<dbReference type="STRING" id="29760.F6HCQ0"/>
<dbReference type="Proteomes" id="UP000009183">
    <property type="component" value="Chromosome 16"/>
</dbReference>
<sequence length="68" mass="7932">MVCYWVEDPNSMACKCYLLRIKDYLWMADGMKMQGYHSSQLWDVALTVQAVLATKLVDEYSLIHLNID</sequence>
<dbReference type="PaxDb" id="29760-VIT_16s0115g00510.t01"/>
<organism evidence="1 2">
    <name type="scientific">Vitis vinifera</name>
    <name type="common">Grape</name>
    <dbReference type="NCBI Taxonomy" id="29760"/>
    <lineage>
        <taxon>Eukaryota</taxon>
        <taxon>Viridiplantae</taxon>
        <taxon>Streptophyta</taxon>
        <taxon>Embryophyta</taxon>
        <taxon>Tracheophyta</taxon>
        <taxon>Spermatophyta</taxon>
        <taxon>Magnoliopsida</taxon>
        <taxon>eudicotyledons</taxon>
        <taxon>Gunneridae</taxon>
        <taxon>Pentapetalae</taxon>
        <taxon>rosids</taxon>
        <taxon>Vitales</taxon>
        <taxon>Vitaceae</taxon>
        <taxon>Viteae</taxon>
        <taxon>Vitis</taxon>
    </lineage>
</organism>
<evidence type="ECO:0000313" key="1">
    <source>
        <dbReference type="EMBL" id="CCB49995.1"/>
    </source>
</evidence>
<dbReference type="eggNOG" id="KOG0497">
    <property type="taxonomic scope" value="Eukaryota"/>
</dbReference>
<dbReference type="InParanoid" id="F6HCQ0"/>
<gene>
    <name evidence="1" type="ordered locus">VIT_16s0115g00510</name>
</gene>
<dbReference type="EMBL" id="FN595518">
    <property type="protein sequence ID" value="CCB49995.1"/>
    <property type="molecule type" value="Genomic_DNA"/>
</dbReference>
<evidence type="ECO:0000313" key="2">
    <source>
        <dbReference type="Proteomes" id="UP000009183"/>
    </source>
</evidence>
<dbReference type="Gene3D" id="1.50.10.20">
    <property type="match status" value="1"/>
</dbReference>
<reference evidence="2" key="1">
    <citation type="journal article" date="2007" name="Nature">
        <title>The grapevine genome sequence suggests ancestral hexaploidization in major angiosperm phyla.</title>
        <authorList>
            <consortium name="The French-Italian Public Consortium for Grapevine Genome Characterization."/>
            <person name="Jaillon O."/>
            <person name="Aury J.-M."/>
            <person name="Noel B."/>
            <person name="Policriti A."/>
            <person name="Clepet C."/>
            <person name="Casagrande A."/>
            <person name="Choisne N."/>
            <person name="Aubourg S."/>
            <person name="Vitulo N."/>
            <person name="Jubin C."/>
            <person name="Vezzi A."/>
            <person name="Legeai F."/>
            <person name="Hugueney P."/>
            <person name="Dasilva C."/>
            <person name="Horner D."/>
            <person name="Mica E."/>
            <person name="Jublot D."/>
            <person name="Poulain J."/>
            <person name="Bruyere C."/>
            <person name="Billault A."/>
            <person name="Segurens B."/>
            <person name="Gouyvenoux M."/>
            <person name="Ugarte E."/>
            <person name="Cattonaro F."/>
            <person name="Anthouard V."/>
            <person name="Vico V."/>
            <person name="Del Fabbro C."/>
            <person name="Alaux M."/>
            <person name="Di Gaspero G."/>
            <person name="Dumas V."/>
            <person name="Felice N."/>
            <person name="Paillard S."/>
            <person name="Juman I."/>
            <person name="Moroldo M."/>
            <person name="Scalabrin S."/>
            <person name="Canaguier A."/>
            <person name="Le Clainche I."/>
            <person name="Malacrida G."/>
            <person name="Durand E."/>
            <person name="Pesole G."/>
            <person name="Laucou V."/>
            <person name="Chatelet P."/>
            <person name="Merdinoglu D."/>
            <person name="Delledonne M."/>
            <person name="Pezzotti M."/>
            <person name="Lecharny A."/>
            <person name="Scarpelli C."/>
            <person name="Artiguenave F."/>
            <person name="Pe M.E."/>
            <person name="Valle G."/>
            <person name="Morgante M."/>
            <person name="Caboche M."/>
            <person name="Adam-Blondon A.-F."/>
            <person name="Weissenbach J."/>
            <person name="Quetier F."/>
            <person name="Wincker P."/>
        </authorList>
    </citation>
    <scope>NUCLEOTIDE SEQUENCE [LARGE SCALE GENOMIC DNA]</scope>
    <source>
        <strain evidence="2">cv. Pinot noir / PN40024</strain>
    </source>
</reference>
<feature type="non-terminal residue" evidence="1">
    <location>
        <position position="68"/>
    </location>
</feature>
<dbReference type="GO" id="GO:0016104">
    <property type="term" value="P:triterpenoid biosynthetic process"/>
    <property type="evidence" value="ECO:0007669"/>
    <property type="project" value="InterPro"/>
</dbReference>
<dbReference type="AlphaFoldDB" id="F6HCQ0"/>
<dbReference type="PANTHER" id="PTHR11764:SF44">
    <property type="entry name" value="LANOSTEROL SYNTHASE"/>
    <property type="match status" value="1"/>
</dbReference>
<dbReference type="GO" id="GO:0016866">
    <property type="term" value="F:intramolecular transferase activity"/>
    <property type="evidence" value="ECO:0007669"/>
    <property type="project" value="InterPro"/>
</dbReference>
<keyword evidence="2" id="KW-1185">Reference proteome</keyword>
<name>F6HCQ0_VITVI</name>